<dbReference type="AlphaFoldDB" id="A0A5S3Z3W2"/>
<name>A0A5S3Z3W2_9GAMM</name>
<reference evidence="2" key="2">
    <citation type="submission" date="2019-06" db="EMBL/GenBank/DDBJ databases">
        <title>Co-occurence of chitin degradation, pigmentation and bioactivity in marine Pseudoalteromonas.</title>
        <authorList>
            <person name="Sonnenschein E.C."/>
            <person name="Bech P.K."/>
        </authorList>
    </citation>
    <scope>NUCLEOTIDE SEQUENCE [LARGE SCALE GENOMIC DNA]</scope>
    <source>
        <strain evidence="2">S2897</strain>
    </source>
</reference>
<proteinExistence type="predicted"/>
<sequence>MEHSERISPIAPTSVKRLLFIPVSSTEGIGEYIRSLTLALSLKQRYADAIDVHFALNQHTQYASTCPFNTTLLAQSPTKENTRVCALIQDYKPDVVIFDCAGRASQMRSARAAGAQVVFISQHAKKRAKGLKLNRVDCIDKHWVVQPDFCIEPLSWLERLKIRCFNLVEPINIGPYFALPDAQSTRQVMADRGVQAGQYVVVNAGSGGHLSEQGVCADVFYKAAQELSERLNIPTVVVFGANYPDALPVSSDPLVHVVGGLSNAEFIALLANAKMGLLSAGDALLQAIALQLPCVAAPVSKDQPKRLAMCSAQGVVHAAPLNRDKLTAQAVALLNDEQQWANIQNALQGRAQLHSQDFIAKQFQELLAL</sequence>
<dbReference type="RefSeq" id="WP_138548484.1">
    <property type="nucleotide sequence ID" value="NZ_PNCG01000014.1"/>
</dbReference>
<evidence type="ECO:0008006" key="3">
    <source>
        <dbReference type="Google" id="ProtNLM"/>
    </source>
</evidence>
<dbReference type="Gene3D" id="3.40.50.2000">
    <property type="entry name" value="Glycogen Phosphorylase B"/>
    <property type="match status" value="1"/>
</dbReference>
<dbReference type="Proteomes" id="UP000305874">
    <property type="component" value="Unassembled WGS sequence"/>
</dbReference>
<accession>A0A5S3Z3W2</accession>
<reference evidence="1 2" key="1">
    <citation type="submission" date="2017-12" db="EMBL/GenBank/DDBJ databases">
        <authorList>
            <person name="Paulsen S."/>
            <person name="Gram L.K."/>
        </authorList>
    </citation>
    <scope>NUCLEOTIDE SEQUENCE [LARGE SCALE GENOMIC DNA]</scope>
    <source>
        <strain evidence="1 2">S2897</strain>
    </source>
</reference>
<dbReference type="EMBL" id="PNCG01000014">
    <property type="protein sequence ID" value="TMP86297.1"/>
    <property type="molecule type" value="Genomic_DNA"/>
</dbReference>
<evidence type="ECO:0000313" key="2">
    <source>
        <dbReference type="Proteomes" id="UP000305874"/>
    </source>
</evidence>
<gene>
    <name evidence="1" type="ORF">CWC05_12865</name>
</gene>
<dbReference type="SUPFAM" id="SSF53756">
    <property type="entry name" value="UDP-Glycosyltransferase/glycogen phosphorylase"/>
    <property type="match status" value="1"/>
</dbReference>
<protein>
    <recommendedName>
        <fullName evidence="3">Glycosyltransferase</fullName>
    </recommendedName>
</protein>
<dbReference type="STRING" id="151081.TW72_12300"/>
<organism evidence="1 2">
    <name type="scientific">Pseudoalteromonas ruthenica</name>
    <dbReference type="NCBI Taxonomy" id="151081"/>
    <lineage>
        <taxon>Bacteria</taxon>
        <taxon>Pseudomonadati</taxon>
        <taxon>Pseudomonadota</taxon>
        <taxon>Gammaproteobacteria</taxon>
        <taxon>Alteromonadales</taxon>
        <taxon>Pseudoalteromonadaceae</taxon>
        <taxon>Pseudoalteromonas</taxon>
    </lineage>
</organism>
<evidence type="ECO:0000313" key="1">
    <source>
        <dbReference type="EMBL" id="TMP86297.1"/>
    </source>
</evidence>
<comment type="caution">
    <text evidence="1">The sequence shown here is derived from an EMBL/GenBank/DDBJ whole genome shotgun (WGS) entry which is preliminary data.</text>
</comment>